<dbReference type="Pfam" id="PF13683">
    <property type="entry name" value="rve_3"/>
    <property type="match status" value="1"/>
</dbReference>
<proteinExistence type="predicted"/>
<evidence type="ECO:0000259" key="1">
    <source>
        <dbReference type="Pfam" id="PF13683"/>
    </source>
</evidence>
<dbReference type="Proteomes" id="UP001355206">
    <property type="component" value="Unassembled WGS sequence"/>
</dbReference>
<reference evidence="2 3" key="1">
    <citation type="journal article" date="2012" name="Genet. Mol. Biol.">
        <title>Analysis of 16S rRNA and mxaF genes revealing insights into Methylobacterium niche-specific plant association.</title>
        <authorList>
            <person name="Dourado M.N."/>
            <person name="Andreote F.D."/>
            <person name="Dini-Andreote F."/>
            <person name="Conti R."/>
            <person name="Araujo J.M."/>
            <person name="Araujo W.L."/>
        </authorList>
    </citation>
    <scope>NUCLEOTIDE SEQUENCE [LARGE SCALE GENOMIC DNA]</scope>
    <source>
        <strain evidence="2 3">TC3-10</strain>
    </source>
</reference>
<comment type="caution">
    <text evidence="2">The sequence shown here is derived from an EMBL/GenBank/DDBJ whole genome shotgun (WGS) entry which is preliminary data.</text>
</comment>
<dbReference type="EMBL" id="MLCA01000014">
    <property type="protein sequence ID" value="MEE7493347.1"/>
    <property type="molecule type" value="Genomic_DNA"/>
</dbReference>
<feature type="domain" description="Integrase catalytic" evidence="1">
    <location>
        <begin position="29"/>
        <end position="85"/>
    </location>
</feature>
<dbReference type="InterPro" id="IPR036397">
    <property type="entry name" value="RNaseH_sf"/>
</dbReference>
<dbReference type="SUPFAM" id="SSF53098">
    <property type="entry name" value="Ribonuclease H-like"/>
    <property type="match status" value="1"/>
</dbReference>
<sequence length="98" mass="11756">MCYVIQLASRQQDICNNQHIFDRIFVEHCIDQRPTKMNHPWTNGQVERMNRTTKDATVKRHHRDGHTQLQTYLHQFVDAHYHERRLKILFGSNLPGFS</sequence>
<dbReference type="InterPro" id="IPR001584">
    <property type="entry name" value="Integrase_cat-core"/>
</dbReference>
<evidence type="ECO:0000313" key="2">
    <source>
        <dbReference type="EMBL" id="MEE7493347.1"/>
    </source>
</evidence>
<evidence type="ECO:0000313" key="3">
    <source>
        <dbReference type="Proteomes" id="UP001355206"/>
    </source>
</evidence>
<organism evidence="2 3">
    <name type="scientific">Methylobacterium oryzae</name>
    <dbReference type="NCBI Taxonomy" id="334852"/>
    <lineage>
        <taxon>Bacteria</taxon>
        <taxon>Pseudomonadati</taxon>
        <taxon>Pseudomonadota</taxon>
        <taxon>Alphaproteobacteria</taxon>
        <taxon>Hyphomicrobiales</taxon>
        <taxon>Methylobacteriaceae</taxon>
        <taxon>Methylobacterium</taxon>
    </lineage>
</organism>
<protein>
    <recommendedName>
        <fullName evidence="1">Integrase catalytic domain-containing protein</fullName>
    </recommendedName>
</protein>
<gene>
    <name evidence="2" type="ORF">MOTC310_23970</name>
</gene>
<dbReference type="InterPro" id="IPR012337">
    <property type="entry name" value="RNaseH-like_sf"/>
</dbReference>
<dbReference type="Gene3D" id="3.30.420.10">
    <property type="entry name" value="Ribonuclease H-like superfamily/Ribonuclease H"/>
    <property type="match status" value="1"/>
</dbReference>
<name>A0ABU7TU09_9HYPH</name>
<accession>A0ABU7TU09</accession>
<keyword evidence="3" id="KW-1185">Reference proteome</keyword>